<protein>
    <submittedName>
        <fullName evidence="1">Uncharacterized protein</fullName>
    </submittedName>
</protein>
<accession>A0A7C8QHW3</accession>
<sequence length="79" mass="9506">MHYCTPRKSIIRLAKAIEGEPAYLIVTELFKLTFTLRLEIRFRQSLRVVLVLSDFYLDIYSGAWAHIDFEDYWVVRRHD</sequence>
<dbReference type="EMBL" id="WIPF01000079">
    <property type="protein sequence ID" value="KAF3213129.1"/>
    <property type="molecule type" value="Genomic_DNA"/>
</dbReference>
<comment type="caution">
    <text evidence="1">The sequence shown here is derived from an EMBL/GenBank/DDBJ whole genome shotgun (WGS) entry which is preliminary data.</text>
</comment>
<organism evidence="1 2">
    <name type="scientific">Orbilia oligospora</name>
    <name type="common">Nematode-trapping fungus</name>
    <name type="synonym">Arthrobotrys oligospora</name>
    <dbReference type="NCBI Taxonomy" id="2813651"/>
    <lineage>
        <taxon>Eukaryota</taxon>
        <taxon>Fungi</taxon>
        <taxon>Dikarya</taxon>
        <taxon>Ascomycota</taxon>
        <taxon>Pezizomycotina</taxon>
        <taxon>Orbiliomycetes</taxon>
        <taxon>Orbiliales</taxon>
        <taxon>Orbiliaceae</taxon>
        <taxon>Orbilia</taxon>
    </lineage>
</organism>
<dbReference type="Proteomes" id="UP000483672">
    <property type="component" value="Unassembled WGS sequence"/>
</dbReference>
<dbReference type="AlphaFoldDB" id="A0A7C8QHW3"/>
<evidence type="ECO:0000313" key="2">
    <source>
        <dbReference type="Proteomes" id="UP000483672"/>
    </source>
</evidence>
<proteinExistence type="predicted"/>
<evidence type="ECO:0000313" key="1">
    <source>
        <dbReference type="EMBL" id="KAF3213129.1"/>
    </source>
</evidence>
<reference evidence="1 2" key="1">
    <citation type="submission" date="2019-06" db="EMBL/GenBank/DDBJ databases">
        <authorList>
            <person name="Palmer J.M."/>
        </authorList>
    </citation>
    <scope>NUCLEOTIDE SEQUENCE [LARGE SCALE GENOMIC DNA]</scope>
    <source>
        <strain evidence="1 2">TWF191</strain>
    </source>
</reference>
<gene>
    <name evidence="1" type="ORF">TWF191_010171</name>
</gene>
<name>A0A7C8QHW3_ORBOL</name>